<keyword evidence="1" id="KW-0808">Transferase</keyword>
<keyword evidence="2" id="KW-1185">Reference proteome</keyword>
<comment type="caution">
    <text evidence="1">The sequence shown here is derived from an EMBL/GenBank/DDBJ whole genome shotgun (WGS) entry which is preliminary data.</text>
</comment>
<evidence type="ECO:0000313" key="1">
    <source>
        <dbReference type="EMBL" id="PXV68130.1"/>
    </source>
</evidence>
<dbReference type="Gene3D" id="3.40.50.2000">
    <property type="entry name" value="Glycogen Phosphorylase B"/>
    <property type="match status" value="1"/>
</dbReference>
<organism evidence="1 2">
    <name type="scientific">Dysgonomonas alginatilytica</name>
    <dbReference type="NCBI Taxonomy" id="1605892"/>
    <lineage>
        <taxon>Bacteria</taxon>
        <taxon>Pseudomonadati</taxon>
        <taxon>Bacteroidota</taxon>
        <taxon>Bacteroidia</taxon>
        <taxon>Bacteroidales</taxon>
        <taxon>Dysgonomonadaceae</taxon>
        <taxon>Dysgonomonas</taxon>
    </lineage>
</organism>
<dbReference type="AlphaFoldDB" id="A0A2V3PSI0"/>
<gene>
    <name evidence="1" type="ORF">CLV62_102162</name>
</gene>
<proteinExistence type="predicted"/>
<dbReference type="Proteomes" id="UP000247973">
    <property type="component" value="Unassembled WGS sequence"/>
</dbReference>
<name>A0A2V3PSI0_9BACT</name>
<reference evidence="1 2" key="1">
    <citation type="submission" date="2018-03" db="EMBL/GenBank/DDBJ databases">
        <title>Genomic Encyclopedia of Archaeal and Bacterial Type Strains, Phase II (KMG-II): from individual species to whole genera.</title>
        <authorList>
            <person name="Goeker M."/>
        </authorList>
    </citation>
    <scope>NUCLEOTIDE SEQUENCE [LARGE SCALE GENOMIC DNA]</scope>
    <source>
        <strain evidence="1 2">DSM 100214</strain>
    </source>
</reference>
<evidence type="ECO:0000313" key="2">
    <source>
        <dbReference type="Proteomes" id="UP000247973"/>
    </source>
</evidence>
<protein>
    <submittedName>
        <fullName evidence="1">Glycosyltransferase involved in cell wall biosynthesis</fullName>
    </submittedName>
</protein>
<dbReference type="EMBL" id="QICL01000002">
    <property type="protein sequence ID" value="PXV68130.1"/>
    <property type="molecule type" value="Genomic_DNA"/>
</dbReference>
<dbReference type="SUPFAM" id="SSF53756">
    <property type="entry name" value="UDP-Glycosyltransferase/glycogen phosphorylase"/>
    <property type="match status" value="1"/>
</dbReference>
<sequence>MKILLLGEYSNLHWTLAQGLRALGHSVVVASNGDRFKNYRRDIDISRKSYNSIDTLKYTYLLSKNFRQFKGFDVVQIINPLFLDLKPHKNLLAFNHLKKYNGKVFMGAFGNDAYWLKACLDKETFRYSEFDIPNRADYLDSAKEIIRVWTDKDKVDVNREIAERSDGIIACLYEYFVSYKPQFEKKLTYIPAPINTSEIIFTQRGKDQSKVRFFIGIQKQRNEIKGTDILYKCLQEVQSKYPNECIIHKAESVPYDKYIAMRDQSDVLLDQLYSYTPGMNALTAMAQGLLAVGGGEPEMYNLLNEKDNHPIINVLPSEEDIFNKLENLILNREQIPQQSINSRLFVEQHHDYIKIAQQYLDTWL</sequence>
<dbReference type="RefSeq" id="WP_110309415.1">
    <property type="nucleotide sequence ID" value="NZ_QICL01000002.1"/>
</dbReference>
<dbReference type="OrthoDB" id="6638088at2"/>
<dbReference type="GO" id="GO:0016740">
    <property type="term" value="F:transferase activity"/>
    <property type="evidence" value="ECO:0007669"/>
    <property type="project" value="UniProtKB-KW"/>
</dbReference>
<accession>A0A2V3PSI0</accession>